<dbReference type="AlphaFoldDB" id="A0AAP5I393"/>
<reference evidence="3" key="1">
    <citation type="journal article" date="2021" name="Science">
        <title>Hunting the eagle killer: A cyanobacterial neurotoxin causes vacuolar myelinopathy.</title>
        <authorList>
            <person name="Breinlinger S."/>
            <person name="Phillips T.J."/>
            <person name="Haram B.N."/>
            <person name="Mares J."/>
            <person name="Martinez Yerena J.A."/>
            <person name="Hrouzek P."/>
            <person name="Sobotka R."/>
            <person name="Henderson W.M."/>
            <person name="Schmieder P."/>
            <person name="Williams S.M."/>
            <person name="Lauderdale J.D."/>
            <person name="Wilde H.D."/>
            <person name="Gerrin W."/>
            <person name="Kust A."/>
            <person name="Washington J.W."/>
            <person name="Wagner C."/>
            <person name="Geier B."/>
            <person name="Liebeke M."/>
            <person name="Enke H."/>
            <person name="Niedermeyer T.H.J."/>
            <person name="Wilde S.B."/>
        </authorList>
    </citation>
    <scope>NUCLEOTIDE SEQUENCE [LARGE SCALE GENOMIC DNA]</scope>
    <source>
        <strain evidence="3">Thurmond2011</strain>
    </source>
</reference>
<evidence type="ECO:0000256" key="1">
    <source>
        <dbReference type="SAM" id="Phobius"/>
    </source>
</evidence>
<proteinExistence type="predicted"/>
<dbReference type="EMBL" id="JAALHA020000001">
    <property type="protein sequence ID" value="MDR9893981.1"/>
    <property type="molecule type" value="Genomic_DNA"/>
</dbReference>
<protein>
    <submittedName>
        <fullName evidence="2">DUF928 domain-containing protein</fullName>
    </submittedName>
</protein>
<keyword evidence="3" id="KW-1185">Reference proteome</keyword>
<sequence>MTRIKKYYWQKTFVYIFALVLTGLSVSLPLTSVQPSTLVKTTLQSNNVGNIFDKIRRFVFPPAYLARGAPTGRRKGAASRKGCPQTVLDLTALVPQNSWGLTFAEQPTFWFYISSLPEGSRNVEFVLQDENGSRQQYHTRFTLPATPGIISLNLSSNQPYNLQIDHRYHWYLQVYCDPQNPSTYVFVDGSVQRVAQNAHNANTIWYDLLTNSGNRLRASPQDPERRETWVTLLKDVGLEKLAQAPLLPCCTSEK</sequence>
<evidence type="ECO:0000313" key="2">
    <source>
        <dbReference type="EMBL" id="MDR9893981.1"/>
    </source>
</evidence>
<keyword evidence="1" id="KW-0472">Membrane</keyword>
<gene>
    <name evidence="2" type="ORF">G7B40_005260</name>
</gene>
<organism evidence="2 3">
    <name type="scientific">Aetokthonos hydrillicola Thurmond2011</name>
    <dbReference type="NCBI Taxonomy" id="2712845"/>
    <lineage>
        <taxon>Bacteria</taxon>
        <taxon>Bacillati</taxon>
        <taxon>Cyanobacteriota</taxon>
        <taxon>Cyanophyceae</taxon>
        <taxon>Nostocales</taxon>
        <taxon>Hapalosiphonaceae</taxon>
        <taxon>Aetokthonos</taxon>
    </lineage>
</organism>
<feature type="transmembrane region" description="Helical" evidence="1">
    <location>
        <begin position="12"/>
        <end position="30"/>
    </location>
</feature>
<keyword evidence="1" id="KW-0812">Transmembrane</keyword>
<dbReference type="RefSeq" id="WP_208339667.1">
    <property type="nucleotide sequence ID" value="NZ_CAWQFN010000556.1"/>
</dbReference>
<comment type="caution">
    <text evidence="2">The sequence shown here is derived from an EMBL/GenBank/DDBJ whole genome shotgun (WGS) entry which is preliminary data.</text>
</comment>
<dbReference type="Proteomes" id="UP000667802">
    <property type="component" value="Unassembled WGS sequence"/>
</dbReference>
<evidence type="ECO:0000313" key="3">
    <source>
        <dbReference type="Proteomes" id="UP000667802"/>
    </source>
</evidence>
<keyword evidence="1" id="KW-1133">Transmembrane helix</keyword>
<dbReference type="InterPro" id="IPR010328">
    <property type="entry name" value="DUF928"/>
</dbReference>
<accession>A0AAP5I393</accession>
<name>A0AAP5I393_9CYAN</name>
<dbReference type="Pfam" id="PF06051">
    <property type="entry name" value="DUF928"/>
    <property type="match status" value="1"/>
</dbReference>